<accession>A0A5M8FES1</accession>
<keyword evidence="4" id="KW-0560">Oxidoreductase</keyword>
<evidence type="ECO:0000259" key="3">
    <source>
        <dbReference type="Pfam" id="PF03992"/>
    </source>
</evidence>
<dbReference type="Proteomes" id="UP000322981">
    <property type="component" value="Unassembled WGS sequence"/>
</dbReference>
<feature type="transmembrane region" description="Helical" evidence="2">
    <location>
        <begin position="138"/>
        <end position="155"/>
    </location>
</feature>
<name>A0A5M8FES1_9GAMM</name>
<evidence type="ECO:0000256" key="1">
    <source>
        <dbReference type="SAM" id="MobiDB-lite"/>
    </source>
</evidence>
<proteinExistence type="predicted"/>
<reference evidence="4 5" key="1">
    <citation type="submission" date="2019-09" db="EMBL/GenBank/DDBJ databases">
        <title>Whole-genome sequence of the purple sulfur bacterium Thiohalocapsa marina DSM 19078.</title>
        <authorList>
            <person name="Kyndt J.A."/>
            <person name="Meyer T.E."/>
        </authorList>
    </citation>
    <scope>NUCLEOTIDE SEQUENCE [LARGE SCALE GENOMIC DNA]</scope>
    <source>
        <strain evidence="4 5">DSM 19078</strain>
    </source>
</reference>
<organism evidence="4 5">
    <name type="scientific">Thiohalocapsa marina</name>
    <dbReference type="NCBI Taxonomy" id="424902"/>
    <lineage>
        <taxon>Bacteria</taxon>
        <taxon>Pseudomonadati</taxon>
        <taxon>Pseudomonadota</taxon>
        <taxon>Gammaproteobacteria</taxon>
        <taxon>Chromatiales</taxon>
        <taxon>Chromatiaceae</taxon>
        <taxon>Thiohalocapsa</taxon>
    </lineage>
</organism>
<evidence type="ECO:0000256" key="2">
    <source>
        <dbReference type="SAM" id="Phobius"/>
    </source>
</evidence>
<dbReference type="RefSeq" id="WP_150094497.1">
    <property type="nucleotide sequence ID" value="NZ_JBFUOH010000019.1"/>
</dbReference>
<dbReference type="GO" id="GO:0004497">
    <property type="term" value="F:monooxygenase activity"/>
    <property type="evidence" value="ECO:0007669"/>
    <property type="project" value="UniProtKB-KW"/>
</dbReference>
<protein>
    <submittedName>
        <fullName evidence="4">Antibiotic biosynthesis monooxygenase</fullName>
    </submittedName>
</protein>
<dbReference type="EMBL" id="VWXX01000036">
    <property type="protein sequence ID" value="KAA6183177.1"/>
    <property type="molecule type" value="Genomic_DNA"/>
</dbReference>
<dbReference type="InterPro" id="IPR011008">
    <property type="entry name" value="Dimeric_a/b-barrel"/>
</dbReference>
<keyword evidence="2" id="KW-0472">Membrane</keyword>
<gene>
    <name evidence="4" type="ORF">F2Q65_16445</name>
</gene>
<keyword evidence="2" id="KW-0812">Transmembrane</keyword>
<dbReference type="OrthoDB" id="1494254at2"/>
<sequence length="201" mass="22080">MSDPFASGETAGDPALNDPVPTDPVTVSVARKVLPGQESAYEAWLKRVTATASHFPGHLGANVLRPSAATGGEYVLIYRFDTYAHARDWELSAERDALVAEVAPLVEGEAVRKRVTGLEFWFDLPSVPVTAKPPPHKMALVLVVVVFTLVYGLNRLLEPLIGGLPDWLRLLVVIIIQVLLMTYLVMPRVTRLLKGWLYRAA</sequence>
<keyword evidence="5" id="KW-1185">Reference proteome</keyword>
<dbReference type="SUPFAM" id="SSF54909">
    <property type="entry name" value="Dimeric alpha+beta barrel"/>
    <property type="match status" value="1"/>
</dbReference>
<feature type="region of interest" description="Disordered" evidence="1">
    <location>
        <begin position="1"/>
        <end position="22"/>
    </location>
</feature>
<feature type="domain" description="ABM" evidence="3">
    <location>
        <begin position="24"/>
        <end position="97"/>
    </location>
</feature>
<comment type="caution">
    <text evidence="4">The sequence shown here is derived from an EMBL/GenBank/DDBJ whole genome shotgun (WGS) entry which is preliminary data.</text>
</comment>
<dbReference type="InterPro" id="IPR007138">
    <property type="entry name" value="ABM_dom"/>
</dbReference>
<dbReference type="PANTHER" id="PTHR40057">
    <property type="entry name" value="SLR1162 PROTEIN"/>
    <property type="match status" value="1"/>
</dbReference>
<dbReference type="AlphaFoldDB" id="A0A5M8FES1"/>
<dbReference type="InterPro" id="IPR038762">
    <property type="entry name" value="ABM_predict"/>
</dbReference>
<feature type="transmembrane region" description="Helical" evidence="2">
    <location>
        <begin position="167"/>
        <end position="186"/>
    </location>
</feature>
<dbReference type="Pfam" id="PF03992">
    <property type="entry name" value="ABM"/>
    <property type="match status" value="1"/>
</dbReference>
<dbReference type="PANTHER" id="PTHR40057:SF1">
    <property type="entry name" value="SLR1162 PROTEIN"/>
    <property type="match status" value="1"/>
</dbReference>
<keyword evidence="4" id="KW-0503">Monooxygenase</keyword>
<evidence type="ECO:0000313" key="4">
    <source>
        <dbReference type="EMBL" id="KAA6183177.1"/>
    </source>
</evidence>
<dbReference type="Gene3D" id="3.30.70.100">
    <property type="match status" value="1"/>
</dbReference>
<evidence type="ECO:0000313" key="5">
    <source>
        <dbReference type="Proteomes" id="UP000322981"/>
    </source>
</evidence>
<keyword evidence="2" id="KW-1133">Transmembrane helix</keyword>